<dbReference type="EMBL" id="QPMM01000008">
    <property type="protein sequence ID" value="RFS21422.1"/>
    <property type="molecule type" value="Genomic_DNA"/>
</dbReference>
<dbReference type="Proteomes" id="UP000260644">
    <property type="component" value="Unassembled WGS sequence"/>
</dbReference>
<dbReference type="RefSeq" id="WP_116976833.1">
    <property type="nucleotide sequence ID" value="NZ_QPMM01000008.1"/>
</dbReference>
<dbReference type="AlphaFoldDB" id="A0A3E1Y882"/>
<sequence>MATQICPACNKDSFTWTHDEDRTTPTTWGCECGYSAREDESFERVCVICNIKTESRLEDDDKIYWWCCSCNTTTLITRVPKWRFPTGDAIQELAAEFEYPFDINRQDWEYIVPTIDDIEKYFTKYATTNSEDIRFLLMIMMLETSNSGVDLKWIKNIWPRVMVLLKEDFQLHEYTMFYYCCWDNEDINDAFFVTPYIREFWGKQ</sequence>
<reference evidence="1 2" key="1">
    <citation type="submission" date="2018-07" db="EMBL/GenBank/DDBJ databases">
        <title>Chitinophaga K2CV101002-2 sp. nov., isolated from a monsoon evergreen broad-leaved forest soil.</title>
        <authorList>
            <person name="Lv Y."/>
        </authorList>
    </citation>
    <scope>NUCLEOTIDE SEQUENCE [LARGE SCALE GENOMIC DNA]</scope>
    <source>
        <strain evidence="1 2">GDMCC 1.1288</strain>
    </source>
</reference>
<comment type="caution">
    <text evidence="1">The sequence shown here is derived from an EMBL/GenBank/DDBJ whole genome shotgun (WGS) entry which is preliminary data.</text>
</comment>
<dbReference type="OrthoDB" id="1826057at2"/>
<evidence type="ECO:0000313" key="2">
    <source>
        <dbReference type="Proteomes" id="UP000260644"/>
    </source>
</evidence>
<gene>
    <name evidence="1" type="ORF">DVR12_16115</name>
</gene>
<accession>A0A3E1Y882</accession>
<keyword evidence="2" id="KW-1185">Reference proteome</keyword>
<protein>
    <submittedName>
        <fullName evidence="1">Uncharacterized protein</fullName>
    </submittedName>
</protein>
<proteinExistence type="predicted"/>
<organism evidence="1 2">
    <name type="scientific">Chitinophaga silvatica</name>
    <dbReference type="NCBI Taxonomy" id="2282649"/>
    <lineage>
        <taxon>Bacteria</taxon>
        <taxon>Pseudomonadati</taxon>
        <taxon>Bacteroidota</taxon>
        <taxon>Chitinophagia</taxon>
        <taxon>Chitinophagales</taxon>
        <taxon>Chitinophagaceae</taxon>
        <taxon>Chitinophaga</taxon>
    </lineage>
</organism>
<evidence type="ECO:0000313" key="1">
    <source>
        <dbReference type="EMBL" id="RFS21422.1"/>
    </source>
</evidence>
<name>A0A3E1Y882_9BACT</name>